<proteinExistence type="predicted"/>
<protein>
    <submittedName>
        <fullName evidence="2 3">Uncharacterized protein</fullName>
    </submittedName>
</protein>
<reference evidence="2 4" key="2">
    <citation type="journal article" date="2013" name="Nature">
        <title>Insights into bilaterian evolution from three spiralian genomes.</title>
        <authorList>
            <person name="Simakov O."/>
            <person name="Marletaz F."/>
            <person name="Cho S.J."/>
            <person name="Edsinger-Gonzales E."/>
            <person name="Havlak P."/>
            <person name="Hellsten U."/>
            <person name="Kuo D.H."/>
            <person name="Larsson T."/>
            <person name="Lv J."/>
            <person name="Arendt D."/>
            <person name="Savage R."/>
            <person name="Osoegawa K."/>
            <person name="de Jong P."/>
            <person name="Grimwood J."/>
            <person name="Chapman J.A."/>
            <person name="Shapiro H."/>
            <person name="Aerts A."/>
            <person name="Otillar R.P."/>
            <person name="Terry A.Y."/>
            <person name="Boore J.L."/>
            <person name="Grigoriev I.V."/>
            <person name="Lindberg D.R."/>
            <person name="Seaver E.C."/>
            <person name="Weisblat D.A."/>
            <person name="Putnam N.H."/>
            <person name="Rokhsar D.S."/>
        </authorList>
    </citation>
    <scope>NUCLEOTIDE SEQUENCE</scope>
</reference>
<evidence type="ECO:0000313" key="3">
    <source>
        <dbReference type="EnsemblMetazoa" id="HelroP174511"/>
    </source>
</evidence>
<gene>
    <name evidence="3" type="primary">20205025</name>
    <name evidence="2" type="ORF">HELRODRAFT_174511</name>
</gene>
<keyword evidence="4" id="KW-1185">Reference proteome</keyword>
<reference evidence="3" key="3">
    <citation type="submission" date="2015-06" db="UniProtKB">
        <authorList>
            <consortium name="EnsemblMetazoa"/>
        </authorList>
    </citation>
    <scope>IDENTIFICATION</scope>
</reference>
<dbReference type="EnsemblMetazoa" id="HelroT174511">
    <property type="protein sequence ID" value="HelroP174511"/>
    <property type="gene ID" value="HelroG174511"/>
</dbReference>
<dbReference type="KEGG" id="hro:HELRODRAFT_174511"/>
<dbReference type="RefSeq" id="XP_009020205.1">
    <property type="nucleotide sequence ID" value="XM_009021957.1"/>
</dbReference>
<feature type="region of interest" description="Disordered" evidence="1">
    <location>
        <begin position="256"/>
        <end position="281"/>
    </location>
</feature>
<dbReference type="HOGENOM" id="CLU_477592_0_0_1"/>
<sequence>MWCVRVSAHCNCRKIRFEVKKYRKVDCSLLAEWGTEDSDLGFEKRGMRLRRFAEEDELDECLNAAVQHERGPRKTKYLISNSGLNEINNISGRSFNYFPPMNQQNSSAASPPLTSSTSMFYHHHNFQNIMTKKRKNKSVVQVSYDAFTEENKKPTSKQLNHGYFQQHKQLQQHWYYQQLQQHIFRQHYHEKQSQFTTTSTAANKSLQTQSKLNHALLPFYQHRYYYHNHINQWPTNNFRSIVDEENKIIPQMSTSASLPPTFSSQSSPPTITSSASSSASSSAAPSSLFPYFYKHSTSNISPSSSLSSSSSVSSSLTSSIFPFFQASLRYFLPFSPQYYLYCLSKNMLSNSSQHFNNSREASALGSFLNISDADVNVEKMSDEKMLNLKIVRENNKEGQMCAAVHPNLNVEDGSRHSEAGDEEMMDQESDCAGATIKTCDGNEEERMTNINSLAKSNKFAPDVEIVLLEPYEKFNIDDDNPQTYFMNDHKDKNVGNGWENNDISNGKKLHQLTSMNTDEKNVSEEEGAVVSTTDASHAMVRKKKSSNFHDVESLVENNVRDDSNDVVNKNF</sequence>
<dbReference type="EMBL" id="AMQM01004932">
    <property type="status" value="NOT_ANNOTATED_CDS"/>
    <property type="molecule type" value="Genomic_DNA"/>
</dbReference>
<dbReference type="CTD" id="20205025"/>
<name>T1F876_HELRO</name>
<reference evidence="4" key="1">
    <citation type="submission" date="2012-12" db="EMBL/GenBank/DDBJ databases">
        <authorList>
            <person name="Hellsten U."/>
            <person name="Grimwood J."/>
            <person name="Chapman J.A."/>
            <person name="Shapiro H."/>
            <person name="Aerts A."/>
            <person name="Otillar R.P."/>
            <person name="Terry A.Y."/>
            <person name="Boore J.L."/>
            <person name="Simakov O."/>
            <person name="Marletaz F."/>
            <person name="Cho S.-J."/>
            <person name="Edsinger-Gonzales E."/>
            <person name="Havlak P."/>
            <person name="Kuo D.-H."/>
            <person name="Larsson T."/>
            <person name="Lv J."/>
            <person name="Arendt D."/>
            <person name="Savage R."/>
            <person name="Osoegawa K."/>
            <person name="de Jong P."/>
            <person name="Lindberg D.R."/>
            <person name="Seaver E.C."/>
            <person name="Weisblat D.A."/>
            <person name="Putnam N.H."/>
            <person name="Grigoriev I.V."/>
            <person name="Rokhsar D.S."/>
        </authorList>
    </citation>
    <scope>NUCLEOTIDE SEQUENCE</scope>
</reference>
<organism evidence="3 4">
    <name type="scientific">Helobdella robusta</name>
    <name type="common">Californian leech</name>
    <dbReference type="NCBI Taxonomy" id="6412"/>
    <lineage>
        <taxon>Eukaryota</taxon>
        <taxon>Metazoa</taxon>
        <taxon>Spiralia</taxon>
        <taxon>Lophotrochozoa</taxon>
        <taxon>Annelida</taxon>
        <taxon>Clitellata</taxon>
        <taxon>Hirudinea</taxon>
        <taxon>Rhynchobdellida</taxon>
        <taxon>Glossiphoniidae</taxon>
        <taxon>Helobdella</taxon>
    </lineage>
</organism>
<dbReference type="InParanoid" id="T1F876"/>
<dbReference type="AlphaFoldDB" id="T1F876"/>
<dbReference type="Proteomes" id="UP000015101">
    <property type="component" value="Unassembled WGS sequence"/>
</dbReference>
<dbReference type="GeneID" id="20205025"/>
<dbReference type="EMBL" id="KB096743">
    <property type="protein sequence ID" value="ESO01551.1"/>
    <property type="molecule type" value="Genomic_DNA"/>
</dbReference>
<evidence type="ECO:0000313" key="2">
    <source>
        <dbReference type="EMBL" id="ESO01551.1"/>
    </source>
</evidence>
<evidence type="ECO:0000313" key="4">
    <source>
        <dbReference type="Proteomes" id="UP000015101"/>
    </source>
</evidence>
<accession>T1F876</accession>
<evidence type="ECO:0000256" key="1">
    <source>
        <dbReference type="SAM" id="MobiDB-lite"/>
    </source>
</evidence>